<protein>
    <submittedName>
        <fullName evidence="1">Uncharacterized protein</fullName>
    </submittedName>
</protein>
<evidence type="ECO:0000313" key="1">
    <source>
        <dbReference type="EMBL" id="SFV50175.1"/>
    </source>
</evidence>
<organism evidence="1">
    <name type="scientific">hydrothermal vent metagenome</name>
    <dbReference type="NCBI Taxonomy" id="652676"/>
    <lineage>
        <taxon>unclassified sequences</taxon>
        <taxon>metagenomes</taxon>
        <taxon>ecological metagenomes</taxon>
    </lineage>
</organism>
<proteinExistence type="predicted"/>
<dbReference type="AlphaFoldDB" id="A0A1W1B9S2"/>
<name>A0A1W1B9S2_9ZZZZ</name>
<sequence length="86" mass="10110">MIDAEVRSEERFSRLSLAFCNKEEREKVVSQVEQIINKYPLKADIHFSDINDNKAVMVIEYHDDINREAGEIFEEIIHKLDIKSCL</sequence>
<dbReference type="EMBL" id="FPHB01000010">
    <property type="protein sequence ID" value="SFV50175.1"/>
    <property type="molecule type" value="Genomic_DNA"/>
</dbReference>
<accession>A0A1W1B9S2</accession>
<gene>
    <name evidence="1" type="ORF">MNB_SM-7-1540</name>
</gene>
<reference evidence="1" key="1">
    <citation type="submission" date="2016-10" db="EMBL/GenBank/DDBJ databases">
        <authorList>
            <person name="de Groot N.N."/>
        </authorList>
    </citation>
    <scope>NUCLEOTIDE SEQUENCE</scope>
</reference>